<reference evidence="4" key="1">
    <citation type="submission" date="2021-01" db="EMBL/GenBank/DDBJ databases">
        <authorList>
            <person name="Corre E."/>
            <person name="Pelletier E."/>
            <person name="Niang G."/>
            <person name="Scheremetjew M."/>
            <person name="Finn R."/>
            <person name="Kale V."/>
            <person name="Holt S."/>
            <person name="Cochrane G."/>
            <person name="Meng A."/>
            <person name="Brown T."/>
            <person name="Cohen L."/>
        </authorList>
    </citation>
    <scope>NUCLEOTIDE SEQUENCE</scope>
    <source>
        <strain evidence="4">GSO104</strain>
    </source>
</reference>
<name>A0A7S4QDQ5_9STRA</name>
<protein>
    <recommendedName>
        <fullName evidence="5">Prolyl 4-hydroxylase alpha subunit domain-containing protein</fullName>
    </recommendedName>
</protein>
<dbReference type="GO" id="GO:0004656">
    <property type="term" value="F:procollagen-proline 4-dioxygenase activity"/>
    <property type="evidence" value="ECO:0007669"/>
    <property type="project" value="TreeGrafter"/>
</dbReference>
<dbReference type="AlphaFoldDB" id="A0A7S4QDQ5"/>
<accession>A0A7S4QDQ5</accession>
<evidence type="ECO:0000256" key="1">
    <source>
        <dbReference type="ARBA" id="ARBA00022723"/>
    </source>
</evidence>
<evidence type="ECO:0000256" key="2">
    <source>
        <dbReference type="ARBA" id="ARBA00023004"/>
    </source>
</evidence>
<dbReference type="PANTHER" id="PTHR10869">
    <property type="entry name" value="PROLYL 4-HYDROXYLASE ALPHA SUBUNIT"/>
    <property type="match status" value="1"/>
</dbReference>
<organism evidence="4">
    <name type="scientific">Ditylum brightwellii</name>
    <dbReference type="NCBI Taxonomy" id="49249"/>
    <lineage>
        <taxon>Eukaryota</taxon>
        <taxon>Sar</taxon>
        <taxon>Stramenopiles</taxon>
        <taxon>Ochrophyta</taxon>
        <taxon>Bacillariophyta</taxon>
        <taxon>Mediophyceae</taxon>
        <taxon>Lithodesmiophycidae</taxon>
        <taxon>Lithodesmiales</taxon>
        <taxon>Lithodesmiaceae</taxon>
        <taxon>Ditylum</taxon>
    </lineage>
</organism>
<dbReference type="EMBL" id="HBNS01001644">
    <property type="protein sequence ID" value="CAE4580505.1"/>
    <property type="molecule type" value="Transcribed_RNA"/>
</dbReference>
<evidence type="ECO:0008006" key="5">
    <source>
        <dbReference type="Google" id="ProtNLM"/>
    </source>
</evidence>
<keyword evidence="1" id="KW-0479">Metal-binding</keyword>
<evidence type="ECO:0000256" key="3">
    <source>
        <dbReference type="SAM" id="SignalP"/>
    </source>
</evidence>
<evidence type="ECO:0000313" key="4">
    <source>
        <dbReference type="EMBL" id="CAE4580505.1"/>
    </source>
</evidence>
<proteinExistence type="predicted"/>
<dbReference type="PANTHER" id="PTHR10869:SF226">
    <property type="entry name" value="PROLYL 4-HYDROXYLASE ALPHA SUBUNIT DOMAIN-CONTAINING PROTEIN"/>
    <property type="match status" value="1"/>
</dbReference>
<dbReference type="InterPro" id="IPR045054">
    <property type="entry name" value="P4HA-like"/>
</dbReference>
<keyword evidence="2" id="KW-0408">Iron</keyword>
<feature type="signal peptide" evidence="3">
    <location>
        <begin position="1"/>
        <end position="19"/>
    </location>
</feature>
<dbReference type="GO" id="GO:0005783">
    <property type="term" value="C:endoplasmic reticulum"/>
    <property type="evidence" value="ECO:0007669"/>
    <property type="project" value="TreeGrafter"/>
</dbReference>
<feature type="chain" id="PRO_5030935208" description="Prolyl 4-hydroxylase alpha subunit domain-containing protein" evidence="3">
    <location>
        <begin position="20"/>
        <end position="243"/>
    </location>
</feature>
<sequence>MISNISSFLFLLITTTCIAQDCEVKRPEPKAYLKGEAFSIDETNFPKHSTSYPPSSTAANEALSTTDDNVSYYILNQEKNVLYIPNFLNDTSTQEIKTFCTDGGRFTRSRVGGYGDGSSTKVEKHDLRTSESCALVPAADYLKNPRWHRMLEQDPLTPQVAKIAREVDLSWDIGVRASGLLGIDANLVEALQVVRYTTPDAEYKLHHDHGGYYGKQTEHRSWTMLIFLNDVVDTGGHTAFSKT</sequence>
<dbReference type="Gene3D" id="2.60.120.620">
    <property type="entry name" value="q2cbj1_9rhob like domain"/>
    <property type="match status" value="1"/>
</dbReference>
<keyword evidence="3" id="KW-0732">Signal</keyword>
<dbReference type="GO" id="GO:0046872">
    <property type="term" value="F:metal ion binding"/>
    <property type="evidence" value="ECO:0007669"/>
    <property type="project" value="UniProtKB-KW"/>
</dbReference>
<gene>
    <name evidence="4" type="ORF">DBRI00130_LOCUS1318</name>
</gene>